<organism evidence="2 3">
    <name type="scientific">Phytophthora citrophthora</name>
    <dbReference type="NCBI Taxonomy" id="4793"/>
    <lineage>
        <taxon>Eukaryota</taxon>
        <taxon>Sar</taxon>
        <taxon>Stramenopiles</taxon>
        <taxon>Oomycota</taxon>
        <taxon>Peronosporomycetes</taxon>
        <taxon>Peronosporales</taxon>
        <taxon>Peronosporaceae</taxon>
        <taxon>Phytophthora</taxon>
    </lineage>
</organism>
<keyword evidence="3" id="KW-1185">Reference proteome</keyword>
<evidence type="ECO:0000256" key="1">
    <source>
        <dbReference type="SAM" id="MobiDB-lite"/>
    </source>
</evidence>
<proteinExistence type="predicted"/>
<sequence>MQYLPSPSEHYSILELLDDMEILEVATKRLQERNLTLLSARDILDETTVDFPDLEDRLRIDGNIVESPAFETGVVKIVQGQENQLTSEEGIAVARLERTLTEEDIAVDSSAKRKRNNEHSSSTTVSKKKRYYSPTLGASVSMAPHGGQLYRSTEPNSTRLRRSPDEVKAAVAVRAKAQEDGKSKCMDLSWLPATSVEVEQFFSAVKCMLG</sequence>
<accession>A0AAD9G5Q9</accession>
<reference evidence="2" key="1">
    <citation type="submission" date="2023-08" db="EMBL/GenBank/DDBJ databases">
        <title>Reference Genome Resource for the Citrus Pathogen Phytophthora citrophthora.</title>
        <authorList>
            <person name="Moller H."/>
            <person name="Coetzee B."/>
            <person name="Rose L.J."/>
            <person name="Van Niekerk J.M."/>
        </authorList>
    </citation>
    <scope>NUCLEOTIDE SEQUENCE</scope>
    <source>
        <strain evidence="2">STE-U-9442</strain>
    </source>
</reference>
<evidence type="ECO:0000313" key="2">
    <source>
        <dbReference type="EMBL" id="KAK1932283.1"/>
    </source>
</evidence>
<dbReference type="Proteomes" id="UP001259832">
    <property type="component" value="Unassembled WGS sequence"/>
</dbReference>
<protein>
    <submittedName>
        <fullName evidence="2">Uncharacterized protein</fullName>
    </submittedName>
</protein>
<dbReference type="PANTHER" id="PTHR40866:SF1">
    <property type="entry name" value="BED-TYPE DOMAIN-CONTAINING PROTEIN"/>
    <property type="match status" value="1"/>
</dbReference>
<name>A0AAD9G5Q9_9STRA</name>
<feature type="region of interest" description="Disordered" evidence="1">
    <location>
        <begin position="107"/>
        <end position="165"/>
    </location>
</feature>
<dbReference type="AlphaFoldDB" id="A0AAD9G5Q9"/>
<comment type="caution">
    <text evidence="2">The sequence shown here is derived from an EMBL/GenBank/DDBJ whole genome shotgun (WGS) entry which is preliminary data.</text>
</comment>
<dbReference type="PANTHER" id="PTHR40866">
    <property type="entry name" value="BED-TYPE DOMAIN-CONTAINING PROTEIN"/>
    <property type="match status" value="1"/>
</dbReference>
<dbReference type="EMBL" id="JASMQC010000030">
    <property type="protein sequence ID" value="KAK1932283.1"/>
    <property type="molecule type" value="Genomic_DNA"/>
</dbReference>
<gene>
    <name evidence="2" type="ORF">P3T76_012277</name>
</gene>
<evidence type="ECO:0000313" key="3">
    <source>
        <dbReference type="Proteomes" id="UP001259832"/>
    </source>
</evidence>